<dbReference type="InterPro" id="IPR002491">
    <property type="entry name" value="ABC_transptr_periplasmic_BD"/>
</dbReference>
<reference evidence="4 5" key="1">
    <citation type="submission" date="2016-02" db="EMBL/GenBank/DDBJ databases">
        <title>Genome sequence of Clostridium thermobutyricum DSM 4928.</title>
        <authorList>
            <person name="Poehlein A."/>
            <person name="Daniel R."/>
        </authorList>
    </citation>
    <scope>NUCLEOTIDE SEQUENCE [LARGE SCALE GENOMIC DNA]</scope>
    <source>
        <strain evidence="4 5">DSM 4928</strain>
    </source>
</reference>
<dbReference type="RefSeq" id="WP_080023511.1">
    <property type="nucleotide sequence ID" value="NZ_LTAY01000059.1"/>
</dbReference>
<dbReference type="GO" id="GO:0071281">
    <property type="term" value="P:cellular response to iron ion"/>
    <property type="evidence" value="ECO:0007669"/>
    <property type="project" value="TreeGrafter"/>
</dbReference>
<feature type="domain" description="Fe/B12 periplasmic-binding" evidence="3">
    <location>
        <begin position="47"/>
        <end position="301"/>
    </location>
</feature>
<evidence type="ECO:0000256" key="1">
    <source>
        <dbReference type="ARBA" id="ARBA00008814"/>
    </source>
</evidence>
<dbReference type="EMBL" id="LTAY01000059">
    <property type="protein sequence ID" value="OPX47018.1"/>
    <property type="molecule type" value="Genomic_DNA"/>
</dbReference>
<organism evidence="4 5">
    <name type="scientific">Clostridium thermobutyricum DSM 4928</name>
    <dbReference type="NCBI Taxonomy" id="1121339"/>
    <lineage>
        <taxon>Bacteria</taxon>
        <taxon>Bacillati</taxon>
        <taxon>Bacillota</taxon>
        <taxon>Clostridia</taxon>
        <taxon>Eubacteriales</taxon>
        <taxon>Clostridiaceae</taxon>
        <taxon>Clostridium</taxon>
    </lineage>
</organism>
<dbReference type="AlphaFoldDB" id="A0A1V4ST10"/>
<name>A0A1V4ST10_9CLOT</name>
<dbReference type="SUPFAM" id="SSF53807">
    <property type="entry name" value="Helical backbone' metal receptor"/>
    <property type="match status" value="1"/>
</dbReference>
<comment type="caution">
    <text evidence="4">The sequence shown here is derived from an EMBL/GenBank/DDBJ whole genome shotgun (WGS) entry which is preliminary data.</text>
</comment>
<dbReference type="Proteomes" id="UP000191448">
    <property type="component" value="Unassembled WGS sequence"/>
</dbReference>
<evidence type="ECO:0000313" key="4">
    <source>
        <dbReference type="EMBL" id="OPX47018.1"/>
    </source>
</evidence>
<keyword evidence="2" id="KW-0732">Signal</keyword>
<dbReference type="Pfam" id="PF01497">
    <property type="entry name" value="Peripla_BP_2"/>
    <property type="match status" value="1"/>
</dbReference>
<sequence length="306" mass="33682">MKKFKRLLDVISIMILSLVILAGCGDKTVTMKDRSGEEFTAPKKIERIISTAPSNTEILVGLGLGDKIVAIDKYSADIKGLNKEVEKIDFRNPNAEAIIGLKPDIIIASTHNKEGGEDPFKLIKEAGIPVVYVPTSGGFDGIYEDINFLAKLTGTEAKGTEIIDGMKKEVSEIKEIAKNIKDKKTVYFEIGSSPNLFSFGSNTFLNSMIEIVGAKNIFADQKEWISPSPESVIKANPDVILTNETYLENPIKSIEDRAGFNTIKAVKDKAVYEINLNASSRPSQYSIIALKEIAKAIYPKEYENIK</sequence>
<evidence type="ECO:0000313" key="5">
    <source>
        <dbReference type="Proteomes" id="UP000191448"/>
    </source>
</evidence>
<dbReference type="PROSITE" id="PS51257">
    <property type="entry name" value="PROKAR_LIPOPROTEIN"/>
    <property type="match status" value="1"/>
</dbReference>
<dbReference type="NCBIfam" id="NF038402">
    <property type="entry name" value="TroA_like"/>
    <property type="match status" value="1"/>
</dbReference>
<evidence type="ECO:0000259" key="3">
    <source>
        <dbReference type="PROSITE" id="PS50983"/>
    </source>
</evidence>
<dbReference type="InterPro" id="IPR054828">
    <property type="entry name" value="Vit_B12_bind_prot"/>
</dbReference>
<evidence type="ECO:0000256" key="2">
    <source>
        <dbReference type="ARBA" id="ARBA00022729"/>
    </source>
</evidence>
<protein>
    <submittedName>
        <fullName evidence="4">Vitamin B12-binding protein</fullName>
    </submittedName>
</protein>
<dbReference type="Gene3D" id="3.40.50.1980">
    <property type="entry name" value="Nitrogenase molybdenum iron protein domain"/>
    <property type="match status" value="2"/>
</dbReference>
<proteinExistence type="inferred from homology"/>
<dbReference type="OrthoDB" id="9816357at2"/>
<dbReference type="PANTHER" id="PTHR30535">
    <property type="entry name" value="VITAMIN B12-BINDING PROTEIN"/>
    <property type="match status" value="1"/>
</dbReference>
<accession>A0A1V4ST10</accession>
<dbReference type="InterPro" id="IPR050902">
    <property type="entry name" value="ABC_Transporter_SBP"/>
</dbReference>
<gene>
    <name evidence="4" type="primary">btuF_2</name>
    <name evidence="4" type="ORF">CLTHE_22560</name>
</gene>
<comment type="similarity">
    <text evidence="1">Belongs to the bacterial solute-binding protein 8 family.</text>
</comment>
<dbReference type="PROSITE" id="PS50983">
    <property type="entry name" value="FE_B12_PBP"/>
    <property type="match status" value="1"/>
</dbReference>
<dbReference type="PANTHER" id="PTHR30535:SF34">
    <property type="entry name" value="MOLYBDATE-BINDING PROTEIN MOLA"/>
    <property type="match status" value="1"/>
</dbReference>
<dbReference type="CDD" id="cd01143">
    <property type="entry name" value="YvrC"/>
    <property type="match status" value="1"/>
</dbReference>